<dbReference type="AlphaFoldDB" id="A0A1I8GKM0"/>
<dbReference type="WBParaSite" id="maker-uti_cns_0002394-snap-gene-0.3-mRNA-1">
    <property type="protein sequence ID" value="maker-uti_cns_0002394-snap-gene-0.3-mRNA-1"/>
    <property type="gene ID" value="maker-uti_cns_0002394-snap-gene-0.3"/>
</dbReference>
<dbReference type="Proteomes" id="UP000095280">
    <property type="component" value="Unplaced"/>
</dbReference>
<dbReference type="GO" id="GO:0003884">
    <property type="term" value="F:D-amino-acid oxidase activity"/>
    <property type="evidence" value="ECO:0007669"/>
    <property type="project" value="InterPro"/>
</dbReference>
<dbReference type="GO" id="GO:0005782">
    <property type="term" value="C:peroxisomal matrix"/>
    <property type="evidence" value="ECO:0007669"/>
    <property type="project" value="UniProtKB-SubCell"/>
</dbReference>
<dbReference type="Pfam" id="PF01266">
    <property type="entry name" value="DAO"/>
    <property type="match status" value="1"/>
</dbReference>
<dbReference type="Gene3D" id="3.30.9.10">
    <property type="entry name" value="D-Amino Acid Oxidase, subunit A, domain 2"/>
    <property type="match status" value="1"/>
</dbReference>
<feature type="binding site" evidence="7">
    <location>
        <begin position="351"/>
        <end position="356"/>
    </location>
    <ligand>
        <name>FAD</name>
        <dbReference type="ChEBI" id="CHEBI:57692"/>
    </ligand>
</feature>
<dbReference type="OrthoDB" id="2015447at2759"/>
<evidence type="ECO:0000256" key="1">
    <source>
        <dbReference type="ARBA" id="ARBA00001974"/>
    </source>
</evidence>
<feature type="binding site" evidence="7">
    <location>
        <position position="232"/>
    </location>
    <ligand>
        <name>FAD</name>
        <dbReference type="ChEBI" id="CHEBI:57692"/>
    </ligand>
</feature>
<evidence type="ECO:0000256" key="2">
    <source>
        <dbReference type="ARBA" id="ARBA00004253"/>
    </source>
</evidence>
<organism evidence="9 10">
    <name type="scientific">Macrostomum lignano</name>
    <dbReference type="NCBI Taxonomy" id="282301"/>
    <lineage>
        <taxon>Eukaryota</taxon>
        <taxon>Metazoa</taxon>
        <taxon>Spiralia</taxon>
        <taxon>Lophotrochozoa</taxon>
        <taxon>Platyhelminthes</taxon>
        <taxon>Rhabditophora</taxon>
        <taxon>Macrostomorpha</taxon>
        <taxon>Macrostomida</taxon>
        <taxon>Macrostomidae</taxon>
        <taxon>Macrostomum</taxon>
    </lineage>
</organism>
<keyword evidence="9" id="KW-1185">Reference proteome</keyword>
<keyword evidence="4" id="KW-0285">Flavoprotein</keyword>
<dbReference type="Gene3D" id="3.40.50.720">
    <property type="entry name" value="NAD(P)-binding Rossmann-like Domain"/>
    <property type="match status" value="1"/>
</dbReference>
<dbReference type="WBParaSite" id="maker-uti_cns_0002157-snap-gene-0.11-mRNA-1">
    <property type="protein sequence ID" value="maker-uti_cns_0002157-snap-gene-0.11-mRNA-1"/>
    <property type="gene ID" value="maker-uti_cns_0002157-snap-gene-0.11"/>
</dbReference>
<accession>A0A1I8GKM0</accession>
<dbReference type="GO" id="GO:0019478">
    <property type="term" value="P:D-amino acid catabolic process"/>
    <property type="evidence" value="ECO:0007669"/>
    <property type="project" value="TreeGrafter"/>
</dbReference>
<feature type="binding site" evidence="7">
    <location>
        <position position="326"/>
    </location>
    <ligand>
        <name>D-dopa</name>
        <dbReference type="ChEBI" id="CHEBI:149689"/>
    </ligand>
</feature>
<dbReference type="GO" id="GO:0071949">
    <property type="term" value="F:FAD binding"/>
    <property type="evidence" value="ECO:0007669"/>
    <property type="project" value="InterPro"/>
</dbReference>
<evidence type="ECO:0000256" key="6">
    <source>
        <dbReference type="ARBA" id="ARBA00023002"/>
    </source>
</evidence>
<feature type="binding site" evidence="7">
    <location>
        <position position="271"/>
    </location>
    <ligand>
        <name>D-dopa</name>
        <dbReference type="ChEBI" id="CHEBI:149689"/>
    </ligand>
</feature>
<dbReference type="InterPro" id="IPR023209">
    <property type="entry name" value="DAO"/>
</dbReference>
<feature type="binding site" evidence="7">
    <location>
        <begin position="89"/>
        <end position="90"/>
    </location>
    <ligand>
        <name>FAD</name>
        <dbReference type="ChEBI" id="CHEBI:57692"/>
    </ligand>
</feature>
<comment type="subcellular location">
    <subcellularLocation>
        <location evidence="2">Peroxisome matrix</location>
    </subcellularLocation>
</comment>
<dbReference type="STRING" id="282301.A0A1I8GKM0"/>
<sequence>MSSCWPFLSIKNRLLSLISNLNSFLRSLGTRAATVELSNSAPSNRAMSSPKIAVVGAGIIGISSALRILQAFPGAEVTIFAESVSPDTTSDVAAGFWGPSYISNTPHELVISWGKETYDHLVDLAKSDPQSGKCGVFLAPGFELLSVDDPGTRYWSHIPLEFRRATPSELSVFPSRIKSGIYFISAVAEGSKLIPHLTDQFKALGGKLVENHRVNSFSELQQMGYKHIVNCTGLGAMKLCGDKTMFPIRGQVHRVAAPWLKFWFTSDDGTYCLMNTNFAVLGGVAQKGDWNMSVSETDKAGILSRNYAIWPSLRAAPVLADLVGLRPGRDKVRLERENIGDCTVYHNYGHGGSGLTLFWGCAGDIVKLLKADLQTAACKL</sequence>
<comment type="cofactor">
    <cofactor evidence="1 7">
        <name>FAD</name>
        <dbReference type="ChEBI" id="CHEBI:57692"/>
    </cofactor>
</comment>
<feature type="binding site" evidence="7">
    <location>
        <position position="214"/>
    </location>
    <ligand>
        <name>FAD</name>
        <dbReference type="ChEBI" id="CHEBI:57692"/>
    </ligand>
</feature>
<feature type="binding site" evidence="7">
    <location>
        <position position="352"/>
    </location>
    <ligand>
        <name>D-dopa</name>
        <dbReference type="ChEBI" id="CHEBI:149689"/>
    </ligand>
</feature>
<keyword evidence="5 7" id="KW-0274">FAD</keyword>
<dbReference type="PANTHER" id="PTHR11530:SF11">
    <property type="entry name" value="D-ASPARTATE OXIDASE"/>
    <property type="match status" value="1"/>
</dbReference>
<evidence type="ECO:0000256" key="7">
    <source>
        <dbReference type="PIRSR" id="PIRSR000189-1"/>
    </source>
</evidence>
<dbReference type="PANTHER" id="PTHR11530">
    <property type="entry name" value="D-AMINO ACID OXIDASE"/>
    <property type="match status" value="1"/>
</dbReference>
<dbReference type="PIRSF" id="PIRSF000189">
    <property type="entry name" value="D-aa_oxidase"/>
    <property type="match status" value="1"/>
</dbReference>
<dbReference type="InterPro" id="IPR006076">
    <property type="entry name" value="FAD-dep_OxRdtase"/>
</dbReference>
<dbReference type="SUPFAM" id="SSF54373">
    <property type="entry name" value="FAD-linked reductases, C-terminal domain"/>
    <property type="match status" value="1"/>
</dbReference>
<evidence type="ECO:0000256" key="3">
    <source>
        <dbReference type="ARBA" id="ARBA00006730"/>
    </source>
</evidence>
<evidence type="ECO:0000256" key="4">
    <source>
        <dbReference type="ARBA" id="ARBA00022630"/>
    </source>
</evidence>
<comment type="similarity">
    <text evidence="3">Belongs to the DAMOX/DASOX family.</text>
</comment>
<keyword evidence="6" id="KW-0560">Oxidoreductase</keyword>
<feature type="domain" description="FAD dependent oxidoreductase" evidence="8">
    <location>
        <begin position="51"/>
        <end position="365"/>
    </location>
</feature>
<name>A0A1I8GKM0_9PLAT</name>
<evidence type="ECO:0000313" key="10">
    <source>
        <dbReference type="WBParaSite" id="maker-uti_cns_0002157-snap-gene-0.11-mRNA-1"/>
    </source>
</evidence>
<reference evidence="10 11" key="1">
    <citation type="submission" date="2016-11" db="UniProtKB">
        <authorList>
            <consortium name="WormBaseParasite"/>
        </authorList>
    </citation>
    <scope>IDENTIFICATION</scope>
</reference>
<evidence type="ECO:0000313" key="9">
    <source>
        <dbReference type="Proteomes" id="UP000095280"/>
    </source>
</evidence>
<evidence type="ECO:0000256" key="5">
    <source>
        <dbReference type="ARBA" id="ARBA00022827"/>
    </source>
</evidence>
<dbReference type="SUPFAM" id="SSF51971">
    <property type="entry name" value="Nucleotide-binding domain"/>
    <property type="match status" value="1"/>
</dbReference>
<proteinExistence type="inferred from homology"/>
<evidence type="ECO:0000259" key="8">
    <source>
        <dbReference type="Pfam" id="PF01266"/>
    </source>
</evidence>
<protein>
    <submittedName>
        <fullName evidence="10 11">DAO domain-containing protein</fullName>
    </submittedName>
</protein>
<evidence type="ECO:0000313" key="11">
    <source>
        <dbReference type="WBParaSite" id="maker-uti_cns_0002394-snap-gene-0.3-mRNA-1"/>
    </source>
</evidence>